<organism evidence="2 3">
    <name type="scientific">Musa troglodytarum</name>
    <name type="common">fe'i banana</name>
    <dbReference type="NCBI Taxonomy" id="320322"/>
    <lineage>
        <taxon>Eukaryota</taxon>
        <taxon>Viridiplantae</taxon>
        <taxon>Streptophyta</taxon>
        <taxon>Embryophyta</taxon>
        <taxon>Tracheophyta</taxon>
        <taxon>Spermatophyta</taxon>
        <taxon>Magnoliopsida</taxon>
        <taxon>Liliopsida</taxon>
        <taxon>Zingiberales</taxon>
        <taxon>Musaceae</taxon>
        <taxon>Musa</taxon>
    </lineage>
</organism>
<accession>A0A9E7LEL4</accession>
<name>A0A9E7LEL4_9LILI</name>
<evidence type="ECO:0000313" key="2">
    <source>
        <dbReference type="EMBL" id="URE47689.1"/>
    </source>
</evidence>
<dbReference type="AlphaFoldDB" id="A0A9E7LEL4"/>
<proteinExistence type="predicted"/>
<reference evidence="2" key="1">
    <citation type="submission" date="2022-05" db="EMBL/GenBank/DDBJ databases">
        <title>The Musa troglodytarum L. genome provides insights into the mechanism of non-climacteric behaviour and enrichment of carotenoids.</title>
        <authorList>
            <person name="Wang J."/>
        </authorList>
    </citation>
    <scope>NUCLEOTIDE SEQUENCE</scope>
    <source>
        <tissue evidence="2">Leaf</tissue>
    </source>
</reference>
<feature type="region of interest" description="Disordered" evidence="1">
    <location>
        <begin position="149"/>
        <end position="169"/>
    </location>
</feature>
<dbReference type="EMBL" id="CP097511">
    <property type="protein sequence ID" value="URE47689.1"/>
    <property type="molecule type" value="Genomic_DNA"/>
</dbReference>
<gene>
    <name evidence="2" type="ORF">MUK42_24811</name>
</gene>
<protein>
    <submittedName>
        <fullName evidence="2">Uncharacterized protein</fullName>
    </submittedName>
</protein>
<keyword evidence="3" id="KW-1185">Reference proteome</keyword>
<evidence type="ECO:0000256" key="1">
    <source>
        <dbReference type="SAM" id="MobiDB-lite"/>
    </source>
</evidence>
<sequence length="713" mass="79190">MSQTSAIWRGSASEYQKRQSPTIISGPHAVVYTNTTVGESLSLCMSMSRDMHAGLVCSNIMSSQHACGDSDSTTLDDKVYLDDRLEAGGRRGRSEARREAMAEWYMTSWNASVSMVRIRSSLAFSSVNAANLRPAGRLLFPSVSAAAPFPEAPSSGSDDHPNSGTHQLLPLPPAAFAGAIRPPRPSPVLARITAGRIEEGGNEWIRPREEEEVERLVNGPFRRTSLSVSCPFRLYSSFFALFSETRKTIIPTRMPSAHMDSTGVSIHSPVKNAEKSLDQSIIYNGGLTRKLGRPCQQSSQRRTFVSGRSSTQVCVCAPPLSAGHCFVRKWAFFLSTPTCDVLSPGPEASFHGSMQEPPVRSNQARDRSTDCKSQANAQVEPAVYECTLLDLVVIIIMNATVFRKDTDFPIPSCPPWGILPEKLLLDKLRELKKLMDAKLEEMLPDNRSWRPAVRSKTFPEKAFGRAMALRPPMLRGIDPFSSFPARSNTCKELKFENWSGIRPESFREAFSDPCWYSTLQPIIPKAYQSSRNGSSKRIVLEDKSLEASAIRQACWDVTSKIVPGKVNDHRLTARSKYLNLGRGLLEMLRQSQEQHLQVAELANGAWDASFHVIGEEVELHERGDVSNGIRKPSIDLIGCQVKNFDPLLRFLDQLGTLELKVFNERSTKESDVSEHCEVPKRRQTANNGWKGEARSRCCSSDRFPKLHGTALLS</sequence>
<dbReference type="Proteomes" id="UP001055439">
    <property type="component" value="Chromosome 9"/>
</dbReference>
<evidence type="ECO:0000313" key="3">
    <source>
        <dbReference type="Proteomes" id="UP001055439"/>
    </source>
</evidence>